<dbReference type="Gene3D" id="1.10.10.10">
    <property type="entry name" value="Winged helix-like DNA-binding domain superfamily/Winged helix DNA-binding domain"/>
    <property type="match status" value="1"/>
</dbReference>
<dbReference type="Proteomes" id="UP000261284">
    <property type="component" value="Unassembled WGS sequence"/>
</dbReference>
<dbReference type="SMART" id="SM00347">
    <property type="entry name" value="HTH_MARR"/>
    <property type="match status" value="1"/>
</dbReference>
<dbReference type="CDD" id="cd00090">
    <property type="entry name" value="HTH_ARSR"/>
    <property type="match status" value="1"/>
</dbReference>
<accession>A0A3E1NDM7</accession>
<dbReference type="InterPro" id="IPR036388">
    <property type="entry name" value="WH-like_DNA-bd_sf"/>
</dbReference>
<protein>
    <submittedName>
        <fullName evidence="2">MarR family transcriptional regulator</fullName>
    </submittedName>
</protein>
<dbReference type="AlphaFoldDB" id="A0A3E1NDM7"/>
<dbReference type="GO" id="GO:0003700">
    <property type="term" value="F:DNA-binding transcription factor activity"/>
    <property type="evidence" value="ECO:0007669"/>
    <property type="project" value="InterPro"/>
</dbReference>
<reference evidence="2 3" key="1">
    <citation type="submission" date="2018-08" db="EMBL/GenBank/DDBJ databases">
        <title>Chitinophagaceae sp. K23C18032701, a novel bacterium isolated from forest soil.</title>
        <authorList>
            <person name="Wang C."/>
        </authorList>
    </citation>
    <scope>NUCLEOTIDE SEQUENCE [LARGE SCALE GENOMIC DNA]</scope>
    <source>
        <strain evidence="2 3">K23C18032701</strain>
    </source>
</reference>
<name>A0A3E1NDM7_9BACT</name>
<proteinExistence type="predicted"/>
<keyword evidence="3" id="KW-1185">Reference proteome</keyword>
<evidence type="ECO:0000313" key="3">
    <source>
        <dbReference type="Proteomes" id="UP000261284"/>
    </source>
</evidence>
<dbReference type="PRINTS" id="PR00598">
    <property type="entry name" value="HTHMARR"/>
</dbReference>
<gene>
    <name evidence="2" type="ORF">DXN05_21820</name>
</gene>
<dbReference type="InterPro" id="IPR000835">
    <property type="entry name" value="HTH_MarR-typ"/>
</dbReference>
<dbReference type="EMBL" id="QTJU01000012">
    <property type="protein sequence ID" value="RFM25977.1"/>
    <property type="molecule type" value="Genomic_DNA"/>
</dbReference>
<dbReference type="InterPro" id="IPR039422">
    <property type="entry name" value="MarR/SlyA-like"/>
</dbReference>
<organism evidence="2 3">
    <name type="scientific">Deminuibacter soli</name>
    <dbReference type="NCBI Taxonomy" id="2291815"/>
    <lineage>
        <taxon>Bacteria</taxon>
        <taxon>Pseudomonadati</taxon>
        <taxon>Bacteroidota</taxon>
        <taxon>Chitinophagia</taxon>
        <taxon>Chitinophagales</taxon>
        <taxon>Chitinophagaceae</taxon>
        <taxon>Deminuibacter</taxon>
    </lineage>
</organism>
<feature type="domain" description="HTH marR-type" evidence="1">
    <location>
        <begin position="29"/>
        <end position="162"/>
    </location>
</feature>
<dbReference type="PANTHER" id="PTHR33164">
    <property type="entry name" value="TRANSCRIPTIONAL REGULATOR, MARR FAMILY"/>
    <property type="match status" value="1"/>
</dbReference>
<comment type="caution">
    <text evidence="2">The sequence shown here is derived from an EMBL/GenBank/DDBJ whole genome shotgun (WGS) entry which is preliminary data.</text>
</comment>
<dbReference type="InterPro" id="IPR011991">
    <property type="entry name" value="ArsR-like_HTH"/>
</dbReference>
<dbReference type="PANTHER" id="PTHR33164:SF43">
    <property type="entry name" value="HTH-TYPE TRANSCRIPTIONAL REPRESSOR YETL"/>
    <property type="match status" value="1"/>
</dbReference>
<sequence>MESFVYLGKYLRNYLPIAMPENIINALGGLAIGARMRRLGDDLARNVERIYKEHDLDFETRHFILFYLVSRRNGIGIMEIAEELSFSHPAVIHMAKELEKKGYIESVKSPDDSRKRLLRLSKKGQKSLPAFEKVWKKIEKLNNQLFALQQNNLLAALGEMEALLDEQNYYKRFQEI</sequence>
<dbReference type="PROSITE" id="PS50995">
    <property type="entry name" value="HTH_MARR_2"/>
    <property type="match status" value="1"/>
</dbReference>
<dbReference type="Pfam" id="PF01047">
    <property type="entry name" value="MarR"/>
    <property type="match status" value="1"/>
</dbReference>
<dbReference type="SUPFAM" id="SSF46785">
    <property type="entry name" value="Winged helix' DNA-binding domain"/>
    <property type="match status" value="1"/>
</dbReference>
<evidence type="ECO:0000313" key="2">
    <source>
        <dbReference type="EMBL" id="RFM25977.1"/>
    </source>
</evidence>
<evidence type="ECO:0000259" key="1">
    <source>
        <dbReference type="PROSITE" id="PS50995"/>
    </source>
</evidence>
<dbReference type="InterPro" id="IPR036390">
    <property type="entry name" value="WH_DNA-bd_sf"/>
</dbReference>
<dbReference type="GO" id="GO:0006950">
    <property type="term" value="P:response to stress"/>
    <property type="evidence" value="ECO:0007669"/>
    <property type="project" value="TreeGrafter"/>
</dbReference>